<proteinExistence type="predicted"/>
<keyword evidence="3" id="KW-0862">Zinc</keyword>
<dbReference type="SUPFAM" id="SSF50129">
    <property type="entry name" value="GroES-like"/>
    <property type="match status" value="1"/>
</dbReference>
<organism evidence="6 7">
    <name type="scientific">Nonomuraea recticatena</name>
    <dbReference type="NCBI Taxonomy" id="46178"/>
    <lineage>
        <taxon>Bacteria</taxon>
        <taxon>Bacillati</taxon>
        <taxon>Actinomycetota</taxon>
        <taxon>Actinomycetes</taxon>
        <taxon>Streptosporangiales</taxon>
        <taxon>Streptosporangiaceae</taxon>
        <taxon>Nonomuraea</taxon>
    </lineage>
</organism>
<dbReference type="Pfam" id="PF08240">
    <property type="entry name" value="ADH_N"/>
    <property type="match status" value="1"/>
</dbReference>
<dbReference type="CDD" id="cd08283">
    <property type="entry name" value="FDH_like_1"/>
    <property type="match status" value="1"/>
</dbReference>
<name>A0ABN3TFT0_9ACTN</name>
<dbReference type="RefSeq" id="WP_346158251.1">
    <property type="nucleotide sequence ID" value="NZ_BAAATE010000081.1"/>
</dbReference>
<dbReference type="InterPro" id="IPR011032">
    <property type="entry name" value="GroES-like_sf"/>
</dbReference>
<accession>A0ABN3TFT0</accession>
<evidence type="ECO:0000259" key="4">
    <source>
        <dbReference type="Pfam" id="PF00107"/>
    </source>
</evidence>
<dbReference type="Proteomes" id="UP001501666">
    <property type="component" value="Unassembled WGS sequence"/>
</dbReference>
<evidence type="ECO:0000256" key="2">
    <source>
        <dbReference type="ARBA" id="ARBA00022723"/>
    </source>
</evidence>
<dbReference type="PANTHER" id="PTHR42813">
    <property type="entry name" value="ZINC-TYPE ALCOHOL DEHYDROGENASE-LIKE"/>
    <property type="match status" value="1"/>
</dbReference>
<dbReference type="SUPFAM" id="SSF51735">
    <property type="entry name" value="NAD(P)-binding Rossmann-fold domains"/>
    <property type="match status" value="1"/>
</dbReference>
<evidence type="ECO:0000313" key="6">
    <source>
        <dbReference type="EMBL" id="GAA2702451.1"/>
    </source>
</evidence>
<reference evidence="6 7" key="1">
    <citation type="journal article" date="2019" name="Int. J. Syst. Evol. Microbiol.">
        <title>The Global Catalogue of Microorganisms (GCM) 10K type strain sequencing project: providing services to taxonomists for standard genome sequencing and annotation.</title>
        <authorList>
            <consortium name="The Broad Institute Genomics Platform"/>
            <consortium name="The Broad Institute Genome Sequencing Center for Infectious Disease"/>
            <person name="Wu L."/>
            <person name="Ma J."/>
        </authorList>
    </citation>
    <scope>NUCLEOTIDE SEQUENCE [LARGE SCALE GENOMIC DNA]</scope>
    <source>
        <strain evidence="6 7">JCM 6835</strain>
    </source>
</reference>
<dbReference type="Pfam" id="PF00107">
    <property type="entry name" value="ADH_zinc_N"/>
    <property type="match status" value="1"/>
</dbReference>
<feature type="domain" description="Alcohol dehydrogenase-like N-terminal" evidence="5">
    <location>
        <begin position="26"/>
        <end position="150"/>
    </location>
</feature>
<feature type="domain" description="Alcohol dehydrogenase-like C-terminal" evidence="4">
    <location>
        <begin position="196"/>
        <end position="263"/>
    </location>
</feature>
<dbReference type="InterPro" id="IPR013149">
    <property type="entry name" value="ADH-like_C"/>
</dbReference>
<comment type="caution">
    <text evidence="6">The sequence shown here is derived from an EMBL/GenBank/DDBJ whole genome shotgun (WGS) entry which is preliminary data.</text>
</comment>
<keyword evidence="2" id="KW-0479">Metal-binding</keyword>
<comment type="cofactor">
    <cofactor evidence="1">
        <name>Zn(2+)</name>
        <dbReference type="ChEBI" id="CHEBI:29105"/>
    </cofactor>
</comment>
<dbReference type="Gene3D" id="3.90.180.10">
    <property type="entry name" value="Medium-chain alcohol dehydrogenases, catalytic domain"/>
    <property type="match status" value="1"/>
</dbReference>
<dbReference type="Gene3D" id="3.40.50.720">
    <property type="entry name" value="NAD(P)-binding Rossmann-like Domain"/>
    <property type="match status" value="1"/>
</dbReference>
<dbReference type="EMBL" id="BAAATE010000081">
    <property type="protein sequence ID" value="GAA2702451.1"/>
    <property type="molecule type" value="Genomic_DNA"/>
</dbReference>
<gene>
    <name evidence="6" type="ORF">GCM10010412_100500</name>
</gene>
<dbReference type="InterPro" id="IPR036291">
    <property type="entry name" value="NAD(P)-bd_dom_sf"/>
</dbReference>
<evidence type="ECO:0000313" key="7">
    <source>
        <dbReference type="Proteomes" id="UP001501666"/>
    </source>
</evidence>
<sequence length="389" mass="41548">MRALCWAGINEVAVQEVPDPKILNRQDALVRVIASSVCGSDLHLLDGYVPTMMAGDVIGHEFLGEVVEVGPDVRERRTGERVVVCSIIGCGRCWYCSEQLWSLCDNSNPDPAFLEKLNGHATAGIFGYSHAMGGFAGSHAEYVRVPYADVNAFPVPGEVPDENAVFASDAVPTGWMGAEMGGVGPGDVVAVWGCGGVGQMAVRAAYLQGAERVIAIDRFPERLTMAADRVGAEILDYEQVDVLEALKEATGGRGPDVCIEAVGMEGHGTGPQYGYDRAKQALRLQSDRGLSLRQAIHACRKGGTVSVLGVFLGVVDKFPMGAVMNKGLTLSSGQQHGQRYIPMILDGMAKGSIDASHLLTHPLSLEDGPKGYELFKHKRDGCVRAVFHP</sequence>
<evidence type="ECO:0000256" key="3">
    <source>
        <dbReference type="ARBA" id="ARBA00022833"/>
    </source>
</evidence>
<evidence type="ECO:0000256" key="1">
    <source>
        <dbReference type="ARBA" id="ARBA00001947"/>
    </source>
</evidence>
<dbReference type="PANTHER" id="PTHR42813:SF2">
    <property type="entry name" value="DEHYDROGENASE, ZINC-CONTAINING, PUTATIVE (AFU_ORTHOLOGUE AFUA_2G02810)-RELATED"/>
    <property type="match status" value="1"/>
</dbReference>
<protein>
    <submittedName>
        <fullName evidence="6">Zinc-dependent alcohol dehydrogenase</fullName>
    </submittedName>
</protein>
<keyword evidence="7" id="KW-1185">Reference proteome</keyword>
<dbReference type="InterPro" id="IPR013154">
    <property type="entry name" value="ADH-like_N"/>
</dbReference>
<evidence type="ECO:0000259" key="5">
    <source>
        <dbReference type="Pfam" id="PF08240"/>
    </source>
</evidence>